<name>A0A914LMG6_MELIC</name>
<protein>
    <submittedName>
        <fullName evidence="3">Uncharacterized protein</fullName>
    </submittedName>
</protein>
<dbReference type="Proteomes" id="UP000887563">
    <property type="component" value="Unplaced"/>
</dbReference>
<dbReference type="WBParaSite" id="Minc3s00534g13887">
    <property type="protein sequence ID" value="Minc3s00534g13887"/>
    <property type="gene ID" value="Minc3s00534g13887"/>
</dbReference>
<reference evidence="3" key="1">
    <citation type="submission" date="2022-11" db="UniProtKB">
        <authorList>
            <consortium name="WormBaseParasite"/>
        </authorList>
    </citation>
    <scope>IDENTIFICATION</scope>
</reference>
<dbReference type="AlphaFoldDB" id="A0A914LMG6"/>
<organism evidence="2 3">
    <name type="scientific">Meloidogyne incognita</name>
    <name type="common">Southern root-knot nematode worm</name>
    <name type="synonym">Oxyuris incognita</name>
    <dbReference type="NCBI Taxonomy" id="6306"/>
    <lineage>
        <taxon>Eukaryota</taxon>
        <taxon>Metazoa</taxon>
        <taxon>Ecdysozoa</taxon>
        <taxon>Nematoda</taxon>
        <taxon>Chromadorea</taxon>
        <taxon>Rhabditida</taxon>
        <taxon>Tylenchina</taxon>
        <taxon>Tylenchomorpha</taxon>
        <taxon>Tylenchoidea</taxon>
        <taxon>Meloidogynidae</taxon>
        <taxon>Meloidogyninae</taxon>
        <taxon>Meloidogyne</taxon>
        <taxon>Meloidogyne incognita group</taxon>
    </lineage>
</organism>
<accession>A0A914LMG6</accession>
<feature type="region of interest" description="Disordered" evidence="1">
    <location>
        <begin position="20"/>
        <end position="41"/>
    </location>
</feature>
<evidence type="ECO:0000313" key="2">
    <source>
        <dbReference type="Proteomes" id="UP000887563"/>
    </source>
</evidence>
<keyword evidence="2" id="KW-1185">Reference proteome</keyword>
<sequence>MDKLIKLEEEKENEKFIEENKDKSNFLENESEDKKCRNTEGYKGGENSPFILFLNTFVDDIFDQALNEIKQKDEENEEEKEFAKQNDENRWLFMEEKVHCLNPAKDERIKQRLNELKALIPPPLATYHYLSKINWRI</sequence>
<evidence type="ECO:0000256" key="1">
    <source>
        <dbReference type="SAM" id="MobiDB-lite"/>
    </source>
</evidence>
<evidence type="ECO:0000313" key="3">
    <source>
        <dbReference type="WBParaSite" id="Minc3s00534g13887"/>
    </source>
</evidence>
<proteinExistence type="predicted"/>